<organism evidence="1">
    <name type="scientific">Brachypodium distachyon</name>
    <name type="common">Purple false brome</name>
    <name type="synonym">Trachynia distachya</name>
    <dbReference type="NCBI Taxonomy" id="15368"/>
    <lineage>
        <taxon>Eukaryota</taxon>
        <taxon>Viridiplantae</taxon>
        <taxon>Streptophyta</taxon>
        <taxon>Embryophyta</taxon>
        <taxon>Tracheophyta</taxon>
        <taxon>Spermatophyta</taxon>
        <taxon>Magnoliopsida</taxon>
        <taxon>Liliopsida</taxon>
        <taxon>Poales</taxon>
        <taxon>Poaceae</taxon>
        <taxon>BOP clade</taxon>
        <taxon>Pooideae</taxon>
        <taxon>Stipodae</taxon>
        <taxon>Brachypodieae</taxon>
        <taxon>Brachypodium</taxon>
    </lineage>
</organism>
<evidence type="ECO:0000313" key="1">
    <source>
        <dbReference type="EMBL" id="KQK18407.1"/>
    </source>
</evidence>
<proteinExistence type="predicted"/>
<reference evidence="1 2" key="1">
    <citation type="journal article" date="2010" name="Nature">
        <title>Genome sequencing and analysis of the model grass Brachypodium distachyon.</title>
        <authorList>
            <consortium name="International Brachypodium Initiative"/>
        </authorList>
    </citation>
    <scope>NUCLEOTIDE SEQUENCE [LARGE SCALE GENOMIC DNA]</scope>
    <source>
        <strain evidence="1 2">Bd21</strain>
    </source>
</reference>
<evidence type="ECO:0000313" key="3">
    <source>
        <dbReference type="Proteomes" id="UP000008810"/>
    </source>
</evidence>
<reference evidence="1" key="2">
    <citation type="submission" date="2017-06" db="EMBL/GenBank/DDBJ databases">
        <title>WGS assembly of Brachypodium distachyon.</title>
        <authorList>
            <consortium name="The International Brachypodium Initiative"/>
            <person name="Lucas S."/>
            <person name="Harmon-Smith M."/>
            <person name="Lail K."/>
            <person name="Tice H."/>
            <person name="Grimwood J."/>
            <person name="Bruce D."/>
            <person name="Barry K."/>
            <person name="Shu S."/>
            <person name="Lindquist E."/>
            <person name="Wang M."/>
            <person name="Pitluck S."/>
            <person name="Vogel J.P."/>
            <person name="Garvin D.F."/>
            <person name="Mockler T.C."/>
            <person name="Schmutz J."/>
            <person name="Rokhsar D."/>
            <person name="Bevan M.W."/>
        </authorList>
    </citation>
    <scope>NUCLEOTIDE SEQUENCE</scope>
    <source>
        <strain evidence="1">Bd21</strain>
    </source>
</reference>
<dbReference type="Proteomes" id="UP000008810">
    <property type="component" value="Chromosome 1"/>
</dbReference>
<accession>A0A0Q3H675</accession>
<dbReference type="InParanoid" id="A0A0Q3H675"/>
<dbReference type="Gramene" id="KQK18407">
    <property type="protein sequence ID" value="KQK18407"/>
    <property type="gene ID" value="BRADI_1g42315v3"/>
</dbReference>
<keyword evidence="3" id="KW-1185">Reference proteome</keyword>
<gene>
    <name evidence="1" type="ORF">BRADI_1g42315v3</name>
</gene>
<dbReference type="EnsemblPlants" id="KQK18407">
    <property type="protein sequence ID" value="KQK18407"/>
    <property type="gene ID" value="BRADI_1g42315v3"/>
</dbReference>
<name>A0A0Q3H675_BRADI</name>
<dbReference type="EMBL" id="CM000880">
    <property type="protein sequence ID" value="KQK18407.1"/>
    <property type="molecule type" value="Genomic_DNA"/>
</dbReference>
<sequence length="67" mass="6967">MAALDPKQSCVQRLGGACVLDSCSEPRPAAGHQGEPAAISCPDCPTETKILFGSALTPAQGRWLKQT</sequence>
<evidence type="ECO:0000313" key="2">
    <source>
        <dbReference type="EnsemblPlants" id="KQK18407"/>
    </source>
</evidence>
<reference evidence="2" key="3">
    <citation type="submission" date="2018-08" db="UniProtKB">
        <authorList>
            <consortium name="EnsemblPlants"/>
        </authorList>
    </citation>
    <scope>IDENTIFICATION</scope>
    <source>
        <strain evidence="2">cv. Bd21</strain>
    </source>
</reference>
<dbReference type="AlphaFoldDB" id="A0A0Q3H675"/>
<protein>
    <submittedName>
        <fullName evidence="1 2">Uncharacterized protein</fullName>
    </submittedName>
</protein>